<name>A0A7G5FHY9_9CORY</name>
<gene>
    <name evidence="2" type="ORF">HW450_05860</name>
</gene>
<organism evidence="2 3">
    <name type="scientific">Corynebacterium hindlerae</name>
    <dbReference type="NCBI Taxonomy" id="699041"/>
    <lineage>
        <taxon>Bacteria</taxon>
        <taxon>Bacillati</taxon>
        <taxon>Actinomycetota</taxon>
        <taxon>Actinomycetes</taxon>
        <taxon>Mycobacteriales</taxon>
        <taxon>Corynebacteriaceae</taxon>
        <taxon>Corynebacterium</taxon>
    </lineage>
</organism>
<dbReference type="AlphaFoldDB" id="A0A7G5FHY9"/>
<reference evidence="2 3" key="1">
    <citation type="submission" date="2020-07" db="EMBL/GenBank/DDBJ databases">
        <title>non toxigenic Corynebacterium sp. nov from a clinical source.</title>
        <authorList>
            <person name="Bernier A.-M."/>
            <person name="Bernard K."/>
        </authorList>
    </citation>
    <scope>NUCLEOTIDE SEQUENCE [LARGE SCALE GENOMIC DNA]</scope>
    <source>
        <strain evidence="3">NML 93-0612</strain>
    </source>
</reference>
<dbReference type="EMBL" id="CP059833">
    <property type="protein sequence ID" value="QMV86230.1"/>
    <property type="molecule type" value="Genomic_DNA"/>
</dbReference>
<feature type="transmembrane region" description="Helical" evidence="1">
    <location>
        <begin position="134"/>
        <end position="157"/>
    </location>
</feature>
<keyword evidence="3" id="KW-1185">Reference proteome</keyword>
<evidence type="ECO:0000256" key="1">
    <source>
        <dbReference type="SAM" id="Phobius"/>
    </source>
</evidence>
<feature type="transmembrane region" description="Helical" evidence="1">
    <location>
        <begin position="105"/>
        <end position="122"/>
    </location>
</feature>
<feature type="transmembrane region" description="Helical" evidence="1">
    <location>
        <begin position="66"/>
        <end position="93"/>
    </location>
</feature>
<keyword evidence="1" id="KW-1133">Transmembrane helix</keyword>
<proteinExistence type="predicted"/>
<evidence type="ECO:0000313" key="2">
    <source>
        <dbReference type="EMBL" id="QMV86230.1"/>
    </source>
</evidence>
<evidence type="ECO:0000313" key="3">
    <source>
        <dbReference type="Proteomes" id="UP000515570"/>
    </source>
</evidence>
<keyword evidence="1" id="KW-0472">Membrane</keyword>
<accession>A0A7G5FHY9</accession>
<dbReference type="RefSeq" id="WP_182387040.1">
    <property type="nucleotide sequence ID" value="NZ_CP059833.1"/>
</dbReference>
<keyword evidence="1" id="KW-0812">Transmembrane</keyword>
<dbReference type="Proteomes" id="UP000515570">
    <property type="component" value="Chromosome"/>
</dbReference>
<protein>
    <submittedName>
        <fullName evidence="2">Uncharacterized protein</fullName>
    </submittedName>
</protein>
<sequence>MEVASQRPEAVNLAMNMWLGVVVFETLHQILNVVMGLLGTAELKEAVKQTMNPQQLETLSDQQLTLLSGIAVVFSGLIALAIVVAIAWTAYIFRNGTKRADGARRFLTVFAVYFALRGLFVFEIATTASLPLPLVLADGIVQLLTAVCAVLAALFGAKKESVEWARAMPAEKP</sequence>